<dbReference type="InterPro" id="IPR027417">
    <property type="entry name" value="P-loop_NTPase"/>
</dbReference>
<dbReference type="PANTHER" id="PTHR43820">
    <property type="entry name" value="HIGH-AFFINITY BRANCHED-CHAIN AMINO ACID TRANSPORT ATP-BINDING PROTEIN LIVF"/>
    <property type="match status" value="1"/>
</dbReference>
<proteinExistence type="inferred from homology"/>
<keyword evidence="2" id="KW-0813">Transport</keyword>
<reference evidence="7 8" key="1">
    <citation type="submission" date="2019-06" db="EMBL/GenBank/DDBJ databases">
        <title>Sequencing the genomes of 1000 actinobacteria strains.</title>
        <authorList>
            <person name="Klenk H.-P."/>
        </authorList>
    </citation>
    <scope>NUCLEOTIDE SEQUENCE [LARGE SCALE GENOMIC DNA]</scope>
    <source>
        <strain evidence="7 8">DSM 45679</strain>
    </source>
</reference>
<dbReference type="AlphaFoldDB" id="A0A542DFI2"/>
<protein>
    <submittedName>
        <fullName evidence="7">Branched-chain amino acid transport system ATP-binding protein</fullName>
    </submittedName>
</protein>
<dbReference type="InterPro" id="IPR003593">
    <property type="entry name" value="AAA+_ATPase"/>
</dbReference>
<dbReference type="GO" id="GO:0015807">
    <property type="term" value="P:L-amino acid transport"/>
    <property type="evidence" value="ECO:0007669"/>
    <property type="project" value="TreeGrafter"/>
</dbReference>
<dbReference type="CDD" id="cd03224">
    <property type="entry name" value="ABC_TM1139_LivF_branched"/>
    <property type="match status" value="1"/>
</dbReference>
<dbReference type="PROSITE" id="PS50893">
    <property type="entry name" value="ABC_TRANSPORTER_2"/>
    <property type="match status" value="1"/>
</dbReference>
<dbReference type="GO" id="GO:0016887">
    <property type="term" value="F:ATP hydrolysis activity"/>
    <property type="evidence" value="ECO:0007669"/>
    <property type="project" value="InterPro"/>
</dbReference>
<dbReference type="Gene3D" id="3.40.50.300">
    <property type="entry name" value="P-loop containing nucleotide triphosphate hydrolases"/>
    <property type="match status" value="1"/>
</dbReference>
<dbReference type="SMART" id="SM00382">
    <property type="entry name" value="AAA"/>
    <property type="match status" value="1"/>
</dbReference>
<evidence type="ECO:0000256" key="1">
    <source>
        <dbReference type="ARBA" id="ARBA00005417"/>
    </source>
</evidence>
<dbReference type="PROSITE" id="PS00211">
    <property type="entry name" value="ABC_TRANSPORTER_1"/>
    <property type="match status" value="1"/>
</dbReference>
<keyword evidence="4 7" id="KW-0067">ATP-binding</keyword>
<keyword evidence="3" id="KW-0547">Nucleotide-binding</keyword>
<dbReference type="EMBL" id="VFML01000001">
    <property type="protein sequence ID" value="TQJ01814.1"/>
    <property type="molecule type" value="Genomic_DNA"/>
</dbReference>
<dbReference type="InterPro" id="IPR003439">
    <property type="entry name" value="ABC_transporter-like_ATP-bd"/>
</dbReference>
<keyword evidence="8" id="KW-1185">Reference proteome</keyword>
<accession>A0A542DFI2</accession>
<comment type="similarity">
    <text evidence="1">Belongs to the ABC transporter superfamily.</text>
</comment>
<name>A0A542DFI2_AMYCI</name>
<evidence type="ECO:0000256" key="3">
    <source>
        <dbReference type="ARBA" id="ARBA00022741"/>
    </source>
</evidence>
<dbReference type="SUPFAM" id="SSF52540">
    <property type="entry name" value="P-loop containing nucleoside triphosphate hydrolases"/>
    <property type="match status" value="1"/>
</dbReference>
<sequence>MESGAGEGNPGNSVLLSVRDLHVRYGRSVIALHGVHLDVPPDGVVAVLGSNGAGKSTLLRAVSGTLRMHRGAVSGGEVRYRDRRIDRLDPAAIVHLGVVGVPEGRQVFARMTVEENLRAGGIGAASARGRAAARRRVHELFPVLADRARQRAGLLSGGEQQMLAIGRALMSSPELLLLDEPSLGLAPKVVDRIGAIIREIHQQGTAVVLVEQNAVMALRVAEHAVVLEVGRVALSGPAAELSRSEDVQRLYLGGHAESQAAAQEDAALAASTRSASRGLSRWTG</sequence>
<evidence type="ECO:0000313" key="7">
    <source>
        <dbReference type="EMBL" id="TQJ01814.1"/>
    </source>
</evidence>
<comment type="caution">
    <text evidence="7">The sequence shown here is derived from an EMBL/GenBank/DDBJ whole genome shotgun (WGS) entry which is preliminary data.</text>
</comment>
<dbReference type="InterPro" id="IPR052156">
    <property type="entry name" value="BCAA_Transport_ATP-bd_LivF"/>
</dbReference>
<evidence type="ECO:0000313" key="8">
    <source>
        <dbReference type="Proteomes" id="UP000320876"/>
    </source>
</evidence>
<dbReference type="Proteomes" id="UP000320876">
    <property type="component" value="Unassembled WGS sequence"/>
</dbReference>
<organism evidence="7 8">
    <name type="scientific">Amycolatopsis cihanbeyliensis</name>
    <dbReference type="NCBI Taxonomy" id="1128664"/>
    <lineage>
        <taxon>Bacteria</taxon>
        <taxon>Bacillati</taxon>
        <taxon>Actinomycetota</taxon>
        <taxon>Actinomycetes</taxon>
        <taxon>Pseudonocardiales</taxon>
        <taxon>Pseudonocardiaceae</taxon>
        <taxon>Amycolatopsis</taxon>
    </lineage>
</organism>
<evidence type="ECO:0000259" key="6">
    <source>
        <dbReference type="PROSITE" id="PS50893"/>
    </source>
</evidence>
<dbReference type="PANTHER" id="PTHR43820:SF4">
    <property type="entry name" value="HIGH-AFFINITY BRANCHED-CHAIN AMINO ACID TRANSPORT ATP-BINDING PROTEIN LIVF"/>
    <property type="match status" value="1"/>
</dbReference>
<dbReference type="InterPro" id="IPR017871">
    <property type="entry name" value="ABC_transporter-like_CS"/>
</dbReference>
<dbReference type="GO" id="GO:0015658">
    <property type="term" value="F:branched-chain amino acid transmembrane transporter activity"/>
    <property type="evidence" value="ECO:0007669"/>
    <property type="project" value="TreeGrafter"/>
</dbReference>
<evidence type="ECO:0000256" key="4">
    <source>
        <dbReference type="ARBA" id="ARBA00022840"/>
    </source>
</evidence>
<dbReference type="Pfam" id="PF00005">
    <property type="entry name" value="ABC_tran"/>
    <property type="match status" value="1"/>
</dbReference>
<evidence type="ECO:0000256" key="5">
    <source>
        <dbReference type="ARBA" id="ARBA00022970"/>
    </source>
</evidence>
<gene>
    <name evidence="7" type="ORF">FB471_1530</name>
</gene>
<dbReference type="GO" id="GO:0005524">
    <property type="term" value="F:ATP binding"/>
    <property type="evidence" value="ECO:0007669"/>
    <property type="project" value="UniProtKB-KW"/>
</dbReference>
<evidence type="ECO:0000256" key="2">
    <source>
        <dbReference type="ARBA" id="ARBA00022448"/>
    </source>
</evidence>
<keyword evidence="5" id="KW-0029">Amino-acid transport</keyword>
<feature type="domain" description="ABC transporter" evidence="6">
    <location>
        <begin position="16"/>
        <end position="254"/>
    </location>
</feature>